<dbReference type="OrthoDB" id="6605928at2759"/>
<comment type="function">
    <text evidence="5">Subunit of the V1 complex of vacuolar(H+)-ATPase (V-ATPase), a multisubunit enzyme composed of a peripheral complex (V1) that hydrolyzes ATP and a membrane integral complex (V0) that translocates protons. V-ATPase is responsible for acidifying and maintaining the pH of intracellular compartments. Subunit C is necessary for the assembly of the catalytic sector of the enzyme and is likely to have a specific function in its catalytic activity. Reversibly leaves the enzyme after glucose depletion, causing the catalytic subcomplex V1 to detach from the V0 section.</text>
</comment>
<dbReference type="Pfam" id="PF03223">
    <property type="entry name" value="V-ATPase_C"/>
    <property type="match status" value="1"/>
</dbReference>
<gene>
    <name evidence="7" type="ORF">CANCADRAFT_4098</name>
</gene>
<dbReference type="AlphaFoldDB" id="A0A1E4TCJ0"/>
<sequence>MTSYVLVSLPSSIGGSSEIDEQLKRQLDPLTSRSPVPLTVPTFPIGALDTLVQQSEDIAKFDTAAFNSVQKAADALKMVYSESELESTKRVDDRTPEKFLLSFKWNSKYRTDLAIAQLAANISHDIQSLDSELKQLTSSYSSAKSALQAVERREQGNLSTKSLYDLIKPEHVVDTEYLVSTLVAVPVSLQKDFEAEYESVSEMVVPRSAIEIAKDSDFVLYSVTVFRKFLPQFVNAARQAKWTPREYRYTPDAAERERQELSAAIDTERSLWNEVALLARSAYSDMFVGWIHLKVLRTFVEAVLRYGLPPDFSTFIIPVPSKNEGKARNALITQYGYLGGNAFAWDKKGKIRSDQGLGDFTALADSDYEPFVLYTITVP</sequence>
<dbReference type="InterPro" id="IPR036132">
    <property type="entry name" value="Vac_ATP_synth_c_sf"/>
</dbReference>
<protein>
    <recommendedName>
        <fullName evidence="6">V-type proton ATPase subunit C</fullName>
    </recommendedName>
</protein>
<organism evidence="7 8">
    <name type="scientific">Tortispora caseinolytica NRRL Y-17796</name>
    <dbReference type="NCBI Taxonomy" id="767744"/>
    <lineage>
        <taxon>Eukaryota</taxon>
        <taxon>Fungi</taxon>
        <taxon>Dikarya</taxon>
        <taxon>Ascomycota</taxon>
        <taxon>Saccharomycotina</taxon>
        <taxon>Trigonopsidomycetes</taxon>
        <taxon>Trigonopsidales</taxon>
        <taxon>Trigonopsidaceae</taxon>
        <taxon>Tortispora</taxon>
    </lineage>
</organism>
<dbReference type="EMBL" id="KV453843">
    <property type="protein sequence ID" value="ODV89480.1"/>
    <property type="molecule type" value="Genomic_DNA"/>
</dbReference>
<comment type="subunit">
    <text evidence="6">V-ATPase is a heteromultimeric enzyme composed of a peripheral catalytic V1 complex (components A to H) attached to an integral membrane V0 proton pore complex.</text>
</comment>
<evidence type="ECO:0000256" key="5">
    <source>
        <dbReference type="ARBA" id="ARBA00053565"/>
    </source>
</evidence>
<evidence type="ECO:0000256" key="2">
    <source>
        <dbReference type="ARBA" id="ARBA00022448"/>
    </source>
</evidence>
<evidence type="ECO:0000256" key="4">
    <source>
        <dbReference type="ARBA" id="ARBA00023065"/>
    </source>
</evidence>
<dbReference type="Proteomes" id="UP000095023">
    <property type="component" value="Unassembled WGS sequence"/>
</dbReference>
<evidence type="ECO:0000256" key="3">
    <source>
        <dbReference type="ARBA" id="ARBA00022781"/>
    </source>
</evidence>
<name>A0A1E4TCJ0_9ASCO</name>
<proteinExistence type="inferred from homology"/>
<dbReference type="PANTHER" id="PTHR10137">
    <property type="entry name" value="V-TYPE PROTON ATPASE SUBUNIT C"/>
    <property type="match status" value="1"/>
</dbReference>
<dbReference type="Gene3D" id="3.30.70.100">
    <property type="match status" value="1"/>
</dbReference>
<keyword evidence="3 6" id="KW-0375">Hydrogen ion transport</keyword>
<dbReference type="GO" id="GO:0046961">
    <property type="term" value="F:proton-transporting ATPase activity, rotational mechanism"/>
    <property type="evidence" value="ECO:0007669"/>
    <property type="project" value="InterPro"/>
</dbReference>
<keyword evidence="2 6" id="KW-0813">Transport</keyword>
<comment type="similarity">
    <text evidence="1 6">Belongs to the V-ATPase C subunit family.</text>
</comment>
<comment type="function">
    <text evidence="6">Subunit of the V1 complex of vacuolar(H+)-ATPase (V-ATPase), a multisubunit enzyme composed of a peripheral complex (V1) that hydrolyzes ATP and a membrane integral complex (V0) that translocates protons. V-ATPase is responsible for acidifying and maintaining the pH of intracellular compartments and in some cell types, is targeted to the plasma membrane, where it is responsible for acidifying the extracellular environment. Subunit C is necessary for the assembly of the catalytic sector of the enzyme and is likely to have a specific function in its catalytic activity.</text>
</comment>
<accession>A0A1E4TCJ0</accession>
<evidence type="ECO:0000313" key="8">
    <source>
        <dbReference type="Proteomes" id="UP000095023"/>
    </source>
</evidence>
<dbReference type="GO" id="GO:0000221">
    <property type="term" value="C:vacuolar proton-transporting V-type ATPase, V1 domain"/>
    <property type="evidence" value="ECO:0007669"/>
    <property type="project" value="EnsemblFungi"/>
</dbReference>
<evidence type="ECO:0000256" key="1">
    <source>
        <dbReference type="ARBA" id="ARBA00006138"/>
    </source>
</evidence>
<dbReference type="FunFam" id="3.30.70.100:FF:000002">
    <property type="entry name" value="V-type proton ATPase subunit C"/>
    <property type="match status" value="1"/>
</dbReference>
<dbReference type="InterPro" id="IPR004907">
    <property type="entry name" value="ATPase_V1-cplx_csu"/>
</dbReference>
<dbReference type="SUPFAM" id="SSF118203">
    <property type="entry name" value="Vacuolar ATP synthase subunit C"/>
    <property type="match status" value="1"/>
</dbReference>
<keyword evidence="4 6" id="KW-0406">Ion transport</keyword>
<evidence type="ECO:0000256" key="6">
    <source>
        <dbReference type="RuleBase" id="RU364010"/>
    </source>
</evidence>
<dbReference type="Gene3D" id="1.20.1460.10">
    <property type="entry name" value="subunit c (vma5p) of the yeast v-atpase, domain 2"/>
    <property type="match status" value="1"/>
</dbReference>
<dbReference type="CDD" id="cd14785">
    <property type="entry name" value="V-ATPase_C"/>
    <property type="match status" value="1"/>
</dbReference>
<dbReference type="PANTHER" id="PTHR10137:SF0">
    <property type="entry name" value="V-TYPE PROTON ATPASE SUBUNIT C"/>
    <property type="match status" value="1"/>
</dbReference>
<dbReference type="Gene3D" id="3.30.70.1180">
    <property type="entry name" value="Vacuolar atp synthase subunit c, domain 1"/>
    <property type="match status" value="1"/>
</dbReference>
<evidence type="ECO:0000313" key="7">
    <source>
        <dbReference type="EMBL" id="ODV89480.1"/>
    </source>
</evidence>
<keyword evidence="8" id="KW-1185">Reference proteome</keyword>
<reference evidence="8" key="1">
    <citation type="submission" date="2016-02" db="EMBL/GenBank/DDBJ databases">
        <title>Comparative genomics of biotechnologically important yeasts.</title>
        <authorList>
            <consortium name="DOE Joint Genome Institute"/>
            <person name="Riley R."/>
            <person name="Haridas S."/>
            <person name="Wolfe K.H."/>
            <person name="Lopes M.R."/>
            <person name="Hittinger C.T."/>
            <person name="Goker M."/>
            <person name="Salamov A."/>
            <person name="Wisecaver J."/>
            <person name="Long T.M."/>
            <person name="Aerts A.L."/>
            <person name="Barry K."/>
            <person name="Choi C."/>
            <person name="Clum A."/>
            <person name="Coughlan A.Y."/>
            <person name="Deshpande S."/>
            <person name="Douglass A.P."/>
            <person name="Hanson S.J."/>
            <person name="Klenk H.-P."/>
            <person name="Labutti K."/>
            <person name="Lapidus A."/>
            <person name="Lindquist E."/>
            <person name="Lipzen A."/>
            <person name="Meier-Kolthoff J.P."/>
            <person name="Ohm R.A."/>
            <person name="Otillar R.P."/>
            <person name="Pangilinan J."/>
            <person name="Peng Y."/>
            <person name="Rokas A."/>
            <person name="Rosa C.A."/>
            <person name="Scheuner C."/>
            <person name="Sibirny A.A."/>
            <person name="Slot J.C."/>
            <person name="Stielow J.B."/>
            <person name="Sun H."/>
            <person name="Kurtzman C.P."/>
            <person name="Blackwell M."/>
            <person name="Jeffries T.W."/>
            <person name="Grigoriev I.V."/>
        </authorList>
    </citation>
    <scope>NUCLEOTIDE SEQUENCE [LARGE SCALE GENOMIC DNA]</scope>
    <source>
        <strain evidence="8">NRRL Y-17796</strain>
    </source>
</reference>